<dbReference type="Proteomes" id="UP000692954">
    <property type="component" value="Unassembled WGS sequence"/>
</dbReference>
<evidence type="ECO:0000313" key="2">
    <source>
        <dbReference type="Proteomes" id="UP000692954"/>
    </source>
</evidence>
<evidence type="ECO:0000313" key="1">
    <source>
        <dbReference type="EMBL" id="CAD8123800.1"/>
    </source>
</evidence>
<proteinExistence type="predicted"/>
<gene>
    <name evidence="1" type="ORF">PSON_ATCC_30995.1.T1470076</name>
</gene>
<keyword evidence="2" id="KW-1185">Reference proteome</keyword>
<dbReference type="OrthoDB" id="291202at2759"/>
<organism evidence="1 2">
    <name type="scientific">Paramecium sonneborni</name>
    <dbReference type="NCBI Taxonomy" id="65129"/>
    <lineage>
        <taxon>Eukaryota</taxon>
        <taxon>Sar</taxon>
        <taxon>Alveolata</taxon>
        <taxon>Ciliophora</taxon>
        <taxon>Intramacronucleata</taxon>
        <taxon>Oligohymenophorea</taxon>
        <taxon>Peniculida</taxon>
        <taxon>Parameciidae</taxon>
        <taxon>Paramecium</taxon>
    </lineage>
</organism>
<dbReference type="EMBL" id="CAJJDN010000147">
    <property type="protein sequence ID" value="CAD8123800.1"/>
    <property type="molecule type" value="Genomic_DNA"/>
</dbReference>
<protein>
    <submittedName>
        <fullName evidence="1">Uncharacterized protein</fullName>
    </submittedName>
</protein>
<name>A0A8S1RA59_9CILI</name>
<comment type="caution">
    <text evidence="1">The sequence shown here is derived from an EMBL/GenBank/DDBJ whole genome shotgun (WGS) entry which is preliminary data.</text>
</comment>
<reference evidence="1" key="1">
    <citation type="submission" date="2021-01" db="EMBL/GenBank/DDBJ databases">
        <authorList>
            <consortium name="Genoscope - CEA"/>
            <person name="William W."/>
        </authorList>
    </citation>
    <scope>NUCLEOTIDE SEQUENCE</scope>
</reference>
<sequence length="721" mass="85949">MKLQFPLKIENPVFIYNSQQGEFQQVETFAFKVPKIMKPVNEIEDWTFFQISCLESEEVDFESVYSIQLDINNEVHRNSSLKNLMENYEINWTNPFNMNNYDFLFIQENKNLTYIVAFENEEFLVKKLSFILFQLVFQTKYSEIGLRKQVDDALDWICYQSLKKIIQQIGMIHNIEYESMLELTKKVLEINEFYLNNMDIQSIIYKKFISIGLFPYLCELNSMGDDIAKLFVTNLFMGSGVVPWSTKYHACLSFGNVRYSFVNDSLFLAQTVRKKKYKPHWDYISLKILDFFPLNSWIESLGNFFIENFLAMLNYIKTNLPYLKVKRLRKKSKSYQEDESSSFKSLKEPFLLDNELMLQLDEDQEYLRLFKDLIRSSIKEINYEKVFYGINQKISKIIEIKDNITKEFYDNYQSELKRQNNLGHAISIIIETEMKGYSLFTNNCQTPLAAFIYRVCETFRPYQEILKQKKKLKNASLTIRKSVSQLGTEKEDICEADIKWINTYCKYASIQDLAMLAQQFILPASLTHSLDYFGYYSDKLQQEFLDDIRKFNKNIDDFHKSNQHQHNFPFYKQKFCKRKPEDQIKKFENLVNEGIKVGLFSYFNIKMKKLEDALSILQLFSTLDTEKHDDIKFDLHFLMQYYEIQIVNLKKRKKIKKNTQLKHQIQTYLETVYFFYFNSIRLQLSLKERANTLSQIGYVIVKSENKVEREQPSNIDLQIIV</sequence>
<dbReference type="AlphaFoldDB" id="A0A8S1RA59"/>
<accession>A0A8S1RA59</accession>